<gene>
    <name evidence="1" type="ORF">Vretifemale_9984</name>
    <name evidence="2" type="ORF">Vretimale_9185</name>
</gene>
<organism evidence="1 3">
    <name type="scientific">Volvox reticuliferus</name>
    <dbReference type="NCBI Taxonomy" id="1737510"/>
    <lineage>
        <taxon>Eukaryota</taxon>
        <taxon>Viridiplantae</taxon>
        <taxon>Chlorophyta</taxon>
        <taxon>core chlorophytes</taxon>
        <taxon>Chlorophyceae</taxon>
        <taxon>CS clade</taxon>
        <taxon>Chlamydomonadales</taxon>
        <taxon>Volvocaceae</taxon>
        <taxon>Volvox</taxon>
    </lineage>
</organism>
<sequence length="538" mass="56809">MDSIIRGLGLDEQIYQLFTNADYGISGEANVTWCVKPGLFALRIDMSYTSEGLDPSLGVPDPTDGNLGVIFTDTGSGSLTRTIISNGNMYTDPPPIPPPPPPPSPPPPIDCISAYSCLPKSFTNISQLLQDPFTLVGGGSIDTGSEKIFTDLPISHLVEIPTLLAAGGRVCPFVSLTGAQITQLGKGEVVDGLQPDQLGGVPLACASMARWLTPSSPYILGFAAVADLPLPGIFNADEYDVSKTNKAICAALNPCMGTYIFGFDAPIGRQLRVSQDPMFSGNLNAFSLVISSNPGQIKMNLRHLWDPTVNRSKGGAFTDVKQFNGKMMVYSSPLEEEEGGGGGFPSFSLQARGTGALIAAFNFTHPREDLFQLAWSPLQVDSSGTNSGGISMAIYATGRPNISFLSGKSSLRLWTSQALVSGLWTTHANGSYVLQLSATTFQPFGNITILSMGIESLSNLFSDYPSSGSTSFAWYIRPGLIALRLDVTFDAGDNVSLKPSLGVPDPTDGNLGIILSDTGSGSFAISVVSNGKIYNVNA</sequence>
<dbReference type="EMBL" id="BNCQ01000016">
    <property type="protein sequence ID" value="GIM04687.1"/>
    <property type="molecule type" value="Genomic_DNA"/>
</dbReference>
<evidence type="ECO:0000313" key="1">
    <source>
        <dbReference type="EMBL" id="GIL80656.1"/>
    </source>
</evidence>
<protein>
    <submittedName>
        <fullName evidence="1">Uncharacterized protein</fullName>
    </submittedName>
</protein>
<reference evidence="1" key="1">
    <citation type="journal article" date="2021" name="Proc. Natl. Acad. Sci. U.S.A.">
        <title>Three genomes in the algal genus Volvox reveal the fate of a haploid sex-determining region after a transition to homothallism.</title>
        <authorList>
            <person name="Yamamoto K."/>
            <person name="Hamaji T."/>
            <person name="Kawai-Toyooka H."/>
            <person name="Matsuzaki R."/>
            <person name="Takahashi F."/>
            <person name="Nishimura Y."/>
            <person name="Kawachi M."/>
            <person name="Noguchi H."/>
            <person name="Minakuchi Y."/>
            <person name="Umen J.G."/>
            <person name="Toyoda A."/>
            <person name="Nozaki H."/>
        </authorList>
    </citation>
    <scope>NUCLEOTIDE SEQUENCE</scope>
    <source>
        <strain evidence="2">NIES-3785</strain>
        <strain evidence="1">NIES-3786</strain>
    </source>
</reference>
<evidence type="ECO:0000313" key="2">
    <source>
        <dbReference type="EMBL" id="GIM04687.1"/>
    </source>
</evidence>
<dbReference type="Proteomes" id="UP000722791">
    <property type="component" value="Unassembled WGS sequence"/>
</dbReference>
<dbReference type="Proteomes" id="UP000747110">
    <property type="component" value="Unassembled WGS sequence"/>
</dbReference>
<dbReference type="EMBL" id="BNCP01000019">
    <property type="protein sequence ID" value="GIL80656.1"/>
    <property type="molecule type" value="Genomic_DNA"/>
</dbReference>
<keyword evidence="3" id="KW-1185">Reference proteome</keyword>
<name>A0A8J4CFA9_9CHLO</name>
<dbReference type="AlphaFoldDB" id="A0A8J4CFA9"/>
<comment type="caution">
    <text evidence="1">The sequence shown here is derived from an EMBL/GenBank/DDBJ whole genome shotgun (WGS) entry which is preliminary data.</text>
</comment>
<proteinExistence type="predicted"/>
<evidence type="ECO:0000313" key="3">
    <source>
        <dbReference type="Proteomes" id="UP000747110"/>
    </source>
</evidence>
<accession>A0A8J4CFA9</accession>